<evidence type="ECO:0000256" key="1">
    <source>
        <dbReference type="ARBA" id="ARBA00010980"/>
    </source>
</evidence>
<proteinExistence type="inferred from homology"/>
<dbReference type="GO" id="GO:0000272">
    <property type="term" value="P:polysaccharide catabolic process"/>
    <property type="evidence" value="ECO:0007669"/>
    <property type="project" value="UniProtKB-KW"/>
</dbReference>
<dbReference type="PANTHER" id="PTHR31683">
    <property type="entry name" value="PECTATE LYASE 18-RELATED"/>
    <property type="match status" value="1"/>
</dbReference>
<evidence type="ECO:0000313" key="12">
    <source>
        <dbReference type="EMBL" id="PSN64157.1"/>
    </source>
</evidence>
<dbReference type="PANTHER" id="PTHR31683:SF67">
    <property type="entry name" value="PECTIN LYASE F-RELATED"/>
    <property type="match status" value="1"/>
</dbReference>
<dbReference type="AlphaFoldDB" id="A0A2T2NFF1"/>
<dbReference type="EC" id="4.2.2.10" evidence="8"/>
<keyword evidence="9" id="KW-0624">Polysaccharide degradation</keyword>
<evidence type="ECO:0000256" key="7">
    <source>
        <dbReference type="ARBA" id="ARBA00037631"/>
    </source>
</evidence>
<protein>
    <recommendedName>
        <fullName evidence="8">pectin lyase</fullName>
        <ecNumber evidence="8">4.2.2.10</ecNumber>
    </recommendedName>
</protein>
<sequence>MLAGTLLAVAAAALPLAHGQVVGKAFGMATGTTGGGDATPQIPADYEELKALLSDDVPRVIVIDKEWDFVGTEGKTTTSGCEPRACPVSAGGQNLLGTLNCPDASNADDVLIPKLEYDAAADTPLKIASNKTLVGRGSSPTIAGKGLDLSGSTNVIVQNVHITNLNPQSVWGGDAVTLDGTDRVWIDRCTFSLIGRQMLVAGWNAAGRVTISGNEFDGRSPWSRTCNGEHYWAILLIGAEDRYTFQGNWLHDISGRAPHYGTDKDGATNVFHAVNNLFEGMSGHAFDAEPSTWSLIEGNAFINVSQPMTGYSLERANSIFDVPAGSEADCEKYIGRACEANSLDSDSGKLGEVRDVEALERVAEEAGEMLVVAKPAKDIIASVGL</sequence>
<keyword evidence="3" id="KW-1015">Disulfide bond</keyword>
<feature type="signal peptide" evidence="10">
    <location>
        <begin position="1"/>
        <end position="19"/>
    </location>
</feature>
<dbReference type="EMBL" id="KZ678139">
    <property type="protein sequence ID" value="PSN64157.1"/>
    <property type="molecule type" value="Genomic_DNA"/>
</dbReference>
<dbReference type="OrthoDB" id="1637350at2759"/>
<dbReference type="InterPro" id="IPR045032">
    <property type="entry name" value="PEL"/>
</dbReference>
<dbReference type="SMART" id="SM00656">
    <property type="entry name" value="Amb_all"/>
    <property type="match status" value="1"/>
</dbReference>
<dbReference type="InterPro" id="IPR002022">
    <property type="entry name" value="Pec_lyase"/>
</dbReference>
<evidence type="ECO:0000256" key="8">
    <source>
        <dbReference type="ARBA" id="ARBA00039082"/>
    </source>
</evidence>
<evidence type="ECO:0000256" key="10">
    <source>
        <dbReference type="SAM" id="SignalP"/>
    </source>
</evidence>
<dbReference type="Pfam" id="PF00544">
    <property type="entry name" value="Pectate_lyase_4"/>
    <property type="match status" value="1"/>
</dbReference>
<evidence type="ECO:0000256" key="9">
    <source>
        <dbReference type="RuleBase" id="RU361173"/>
    </source>
</evidence>
<dbReference type="GO" id="GO:0047490">
    <property type="term" value="F:pectin lyase activity"/>
    <property type="evidence" value="ECO:0007669"/>
    <property type="project" value="UniProtKB-EC"/>
</dbReference>
<keyword evidence="4" id="KW-0325">Glycoprotein</keyword>
<evidence type="ECO:0000256" key="3">
    <source>
        <dbReference type="ARBA" id="ARBA00023157"/>
    </source>
</evidence>
<dbReference type="SUPFAM" id="SSF51126">
    <property type="entry name" value="Pectin lyase-like"/>
    <property type="match status" value="1"/>
</dbReference>
<name>A0A2T2NFF1_CORCC</name>
<keyword evidence="9" id="KW-0964">Secreted</keyword>
<keyword evidence="13" id="KW-1185">Reference proteome</keyword>
<keyword evidence="5 9" id="KW-0456">Lyase</keyword>
<evidence type="ECO:0000259" key="11">
    <source>
        <dbReference type="SMART" id="SM00656"/>
    </source>
</evidence>
<reference evidence="12 13" key="1">
    <citation type="journal article" date="2018" name="Front. Microbiol.">
        <title>Genome-Wide Analysis of Corynespora cassiicola Leaf Fall Disease Putative Effectors.</title>
        <authorList>
            <person name="Lopez D."/>
            <person name="Ribeiro S."/>
            <person name="Label P."/>
            <person name="Fumanal B."/>
            <person name="Venisse J.S."/>
            <person name="Kohler A."/>
            <person name="de Oliveira R.R."/>
            <person name="Labutti K."/>
            <person name="Lipzen A."/>
            <person name="Lail K."/>
            <person name="Bauer D."/>
            <person name="Ohm R.A."/>
            <person name="Barry K.W."/>
            <person name="Spatafora J."/>
            <person name="Grigoriev I.V."/>
            <person name="Martin F.M."/>
            <person name="Pujade-Renaud V."/>
        </authorList>
    </citation>
    <scope>NUCLEOTIDE SEQUENCE [LARGE SCALE GENOMIC DNA]</scope>
    <source>
        <strain evidence="12 13">Philippines</strain>
    </source>
</reference>
<dbReference type="STRING" id="1448308.A0A2T2NFF1"/>
<evidence type="ECO:0000256" key="6">
    <source>
        <dbReference type="ARBA" id="ARBA00036818"/>
    </source>
</evidence>
<comment type="subcellular location">
    <subcellularLocation>
        <location evidence="9">Secreted</location>
    </subcellularLocation>
</comment>
<keyword evidence="9" id="KW-0119">Carbohydrate metabolism</keyword>
<dbReference type="GO" id="GO:0030570">
    <property type="term" value="F:pectate lyase activity"/>
    <property type="evidence" value="ECO:0007669"/>
    <property type="project" value="InterPro"/>
</dbReference>
<comment type="similarity">
    <text evidence="1 9">Belongs to the polysaccharide lyase 1 family.</text>
</comment>
<dbReference type="InterPro" id="IPR011050">
    <property type="entry name" value="Pectin_lyase_fold/virulence"/>
</dbReference>
<feature type="chain" id="PRO_5015425961" description="pectin lyase" evidence="10">
    <location>
        <begin position="20"/>
        <end position="385"/>
    </location>
</feature>
<comment type="catalytic activity">
    <reaction evidence="6">
        <text>Eliminative cleavage of (1-&gt;4)-alpha-D-galacturonan methyl ester to give oligosaccharides with 4-deoxy-6-O-methyl-alpha-D-galact-4-enuronosyl groups at their non-reducing ends.</text>
        <dbReference type="EC" id="4.2.2.10"/>
    </reaction>
</comment>
<dbReference type="InterPro" id="IPR012334">
    <property type="entry name" value="Pectin_lyas_fold"/>
</dbReference>
<evidence type="ECO:0000256" key="5">
    <source>
        <dbReference type="ARBA" id="ARBA00023239"/>
    </source>
</evidence>
<organism evidence="12 13">
    <name type="scientific">Corynespora cassiicola Philippines</name>
    <dbReference type="NCBI Taxonomy" id="1448308"/>
    <lineage>
        <taxon>Eukaryota</taxon>
        <taxon>Fungi</taxon>
        <taxon>Dikarya</taxon>
        <taxon>Ascomycota</taxon>
        <taxon>Pezizomycotina</taxon>
        <taxon>Dothideomycetes</taxon>
        <taxon>Pleosporomycetidae</taxon>
        <taxon>Pleosporales</taxon>
        <taxon>Corynesporascaceae</taxon>
        <taxon>Corynespora</taxon>
    </lineage>
</organism>
<comment type="function">
    <text evidence="7">Pectinolytic enzymes consist of four classes of enzymes: pectin lyase, polygalacturonase, pectin methylesterase and rhamnogalacturonase. Among pectinolytic enzymes, pectin lyase is the most important in depolymerization of pectin, since it cleaves internal glycosidic bonds of highly methylated pectins.</text>
</comment>
<evidence type="ECO:0000256" key="2">
    <source>
        <dbReference type="ARBA" id="ARBA00022729"/>
    </source>
</evidence>
<dbReference type="Gene3D" id="2.160.20.10">
    <property type="entry name" value="Single-stranded right-handed beta-helix, Pectin lyase-like"/>
    <property type="match status" value="1"/>
</dbReference>
<gene>
    <name evidence="12" type="ORF">BS50DRAFT_99406</name>
</gene>
<evidence type="ECO:0000313" key="13">
    <source>
        <dbReference type="Proteomes" id="UP000240883"/>
    </source>
</evidence>
<keyword evidence="2 10" id="KW-0732">Signal</keyword>
<dbReference type="Proteomes" id="UP000240883">
    <property type="component" value="Unassembled WGS sequence"/>
</dbReference>
<evidence type="ECO:0000256" key="4">
    <source>
        <dbReference type="ARBA" id="ARBA00023180"/>
    </source>
</evidence>
<accession>A0A2T2NFF1</accession>
<feature type="domain" description="Pectate lyase" evidence="11">
    <location>
        <begin position="90"/>
        <end position="307"/>
    </location>
</feature>
<dbReference type="GO" id="GO:0005576">
    <property type="term" value="C:extracellular region"/>
    <property type="evidence" value="ECO:0007669"/>
    <property type="project" value="UniProtKB-SubCell"/>
</dbReference>